<feature type="non-terminal residue" evidence="1">
    <location>
        <position position="1"/>
    </location>
</feature>
<dbReference type="EMBL" id="FAOO01000007">
    <property type="protein sequence ID" value="CUU05065.1"/>
    <property type="molecule type" value="Genomic_DNA"/>
</dbReference>
<sequence>KRLEEHSKRLEEHSRAIESLVKEVYELKITVGGLVKEFNDMKIEFYKLADEVMKLKVTVGNIGARWGIMTEDMFRKAYTEIMKVLFGPEYKVEKRRIKYDGKESDLDIVIFNEKEVIIEISSSLSKKKAERIIEKVKAFREQVQREVTAYVISANASAEAVVLLSNEKINVLTPEFEE</sequence>
<dbReference type="InterPro" id="IPR024271">
    <property type="entry name" value="DUF3782"/>
</dbReference>
<organism evidence="1 2">
    <name type="scientific">Candidatus Thermokryptus mobilis</name>
    <dbReference type="NCBI Taxonomy" id="1643428"/>
    <lineage>
        <taxon>Bacteria</taxon>
        <taxon>Pseudomonadati</taxon>
        <taxon>Candidatus Kryptoniota</taxon>
        <taxon>Candidatus Thermokryptus</taxon>
    </lineage>
</organism>
<dbReference type="Proteomes" id="UP000320623">
    <property type="component" value="Unassembled WGS sequence"/>
</dbReference>
<dbReference type="AlphaFoldDB" id="A0A0S4N1Q8"/>
<name>A0A0S4N1Q8_9BACT</name>
<dbReference type="RefSeq" id="WP_181180277.1">
    <property type="nucleotide sequence ID" value="NZ_FAOO01000007.1"/>
</dbReference>
<keyword evidence="2" id="KW-1185">Reference proteome</keyword>
<dbReference type="STRING" id="1643428.GCA_001442855_01128"/>
<protein>
    <recommendedName>
        <fullName evidence="3">DUF3782 domain-containing protein</fullName>
    </recommendedName>
</protein>
<evidence type="ECO:0008006" key="3">
    <source>
        <dbReference type="Google" id="ProtNLM"/>
    </source>
</evidence>
<dbReference type="PANTHER" id="PTHR34314">
    <property type="entry name" value="CRENARCHAEAL PROTEIN, PUTATIVE-RELATED"/>
    <property type="match status" value="1"/>
</dbReference>
<reference evidence="2" key="1">
    <citation type="submission" date="2015-11" db="EMBL/GenBank/DDBJ databases">
        <authorList>
            <person name="Varghese N."/>
        </authorList>
    </citation>
    <scope>NUCLEOTIDE SEQUENCE [LARGE SCALE GENOMIC DNA]</scope>
</reference>
<dbReference type="PANTHER" id="PTHR34314:SF6">
    <property type="entry name" value="DUF3782 DOMAIN-CONTAINING PROTEIN"/>
    <property type="match status" value="1"/>
</dbReference>
<proteinExistence type="predicted"/>
<accession>A0A0S4N1Q8</accession>
<gene>
    <name evidence="1" type="ORF">JGI1_01154</name>
</gene>
<evidence type="ECO:0000313" key="1">
    <source>
        <dbReference type="EMBL" id="CUU05065.1"/>
    </source>
</evidence>
<dbReference type="Pfam" id="PF12644">
    <property type="entry name" value="DUF3782"/>
    <property type="match status" value="1"/>
</dbReference>
<evidence type="ECO:0000313" key="2">
    <source>
        <dbReference type="Proteomes" id="UP000320623"/>
    </source>
</evidence>